<dbReference type="GO" id="GO:0005634">
    <property type="term" value="C:nucleus"/>
    <property type="evidence" value="ECO:0007669"/>
    <property type="project" value="TreeGrafter"/>
</dbReference>
<dbReference type="GO" id="GO:0006264">
    <property type="term" value="P:mitochondrial DNA replication"/>
    <property type="evidence" value="ECO:0007669"/>
    <property type="project" value="TreeGrafter"/>
</dbReference>
<dbReference type="PANTHER" id="PTHR31399">
    <property type="entry name" value="DNA-DIRECTED PRIMASE / POLYMERASE PROTEIN"/>
    <property type="match status" value="1"/>
</dbReference>
<dbReference type="GO" id="GO:0009411">
    <property type="term" value="P:response to UV"/>
    <property type="evidence" value="ECO:0007669"/>
    <property type="project" value="TreeGrafter"/>
</dbReference>
<protein>
    <recommendedName>
        <fullName evidence="1">DNA-directed primase/polymerase protein</fullName>
        <ecNumber evidence="3">2.7.7.102</ecNumber>
    </recommendedName>
</protein>
<dbReference type="GO" id="GO:0042276">
    <property type="term" value="P:error-prone translesion synthesis"/>
    <property type="evidence" value="ECO:0007669"/>
    <property type="project" value="InterPro"/>
</dbReference>
<evidence type="ECO:0000256" key="1">
    <source>
        <dbReference type="ARBA" id="ARBA00026139"/>
    </source>
</evidence>
<organism evidence="6 7">
    <name type="scientific">Chlamydomonas eustigma</name>
    <dbReference type="NCBI Taxonomy" id="1157962"/>
    <lineage>
        <taxon>Eukaryota</taxon>
        <taxon>Viridiplantae</taxon>
        <taxon>Chlorophyta</taxon>
        <taxon>core chlorophytes</taxon>
        <taxon>Chlorophyceae</taxon>
        <taxon>CS clade</taxon>
        <taxon>Chlamydomonadales</taxon>
        <taxon>Chlamydomonadaceae</taxon>
        <taxon>Chlamydomonas</taxon>
    </lineage>
</organism>
<comment type="catalytic activity">
    <reaction evidence="2">
        <text>ssDNA + n NTP = ssDNA/pppN(pN)n-1 hybrid + (n-1) diphosphate.</text>
        <dbReference type="EC" id="2.7.7.102"/>
    </reaction>
</comment>
<keyword evidence="7" id="KW-1185">Reference proteome</keyword>
<proteinExistence type="predicted"/>
<gene>
    <name evidence="6" type="ORF">CEUSTIGMA_g2291.t1</name>
</gene>
<comment type="caution">
    <text evidence="6">The sequence shown here is derived from an EMBL/GenBank/DDBJ whole genome shotgun (WGS) entry which is preliminary data.</text>
</comment>
<dbReference type="InterPro" id="IPR044917">
    <property type="entry name" value="PRIMPOL"/>
</dbReference>
<evidence type="ECO:0000313" key="6">
    <source>
        <dbReference type="EMBL" id="GAX74845.1"/>
    </source>
</evidence>
<dbReference type="EC" id="2.7.7.102" evidence="3"/>
<dbReference type="GO" id="GO:0005759">
    <property type="term" value="C:mitochondrial matrix"/>
    <property type="evidence" value="ECO:0007669"/>
    <property type="project" value="TreeGrafter"/>
</dbReference>
<accession>A0A250WVM1</accession>
<dbReference type="Proteomes" id="UP000232323">
    <property type="component" value="Unassembled WGS sequence"/>
</dbReference>
<evidence type="ECO:0000256" key="2">
    <source>
        <dbReference type="ARBA" id="ARBA00044677"/>
    </source>
</evidence>
<dbReference type="GO" id="GO:0003887">
    <property type="term" value="F:DNA-directed DNA polymerase activity"/>
    <property type="evidence" value="ECO:0007669"/>
    <property type="project" value="UniProtKB-EC"/>
</dbReference>
<dbReference type="Pfam" id="PF03121">
    <property type="entry name" value="Herpes_UL52"/>
    <property type="match status" value="1"/>
</dbReference>
<sequence>MGMKRPYHVSNATNTENENAAPNHVLPSIFPKLDSFIEAACTQGGLQGLIRCWAIQGDTVMYSMKNNRWCGNIGGAHKSNGIYYVVDLRKGLWHQRCYDPHCRLYKSSAMPLPHEVWSAYKLET</sequence>
<dbReference type="GO" id="GO:0031297">
    <property type="term" value="P:replication fork processing"/>
    <property type="evidence" value="ECO:0007669"/>
    <property type="project" value="TreeGrafter"/>
</dbReference>
<dbReference type="GO" id="GO:0003682">
    <property type="term" value="F:chromatin binding"/>
    <property type="evidence" value="ECO:0007669"/>
    <property type="project" value="TreeGrafter"/>
</dbReference>
<reference evidence="6 7" key="1">
    <citation type="submission" date="2017-08" db="EMBL/GenBank/DDBJ databases">
        <title>Acidophilic green algal genome provides insights into adaptation to an acidic environment.</title>
        <authorList>
            <person name="Hirooka S."/>
            <person name="Hirose Y."/>
            <person name="Kanesaki Y."/>
            <person name="Higuchi S."/>
            <person name="Fujiwara T."/>
            <person name="Onuma R."/>
            <person name="Era A."/>
            <person name="Ohbayashi R."/>
            <person name="Uzuka A."/>
            <person name="Nozaki H."/>
            <person name="Yoshikawa H."/>
            <person name="Miyagishima S.Y."/>
        </authorList>
    </citation>
    <scope>NUCLEOTIDE SEQUENCE [LARGE SCALE GENOMIC DNA]</scope>
    <source>
        <strain evidence="6 7">NIES-2499</strain>
    </source>
</reference>
<dbReference type="EMBL" id="BEGY01000009">
    <property type="protein sequence ID" value="GAX74845.1"/>
    <property type="molecule type" value="Genomic_DNA"/>
</dbReference>
<dbReference type="PANTHER" id="PTHR31399:SF0">
    <property type="entry name" value="DNA-DIRECTED PRIMASE_POLYMERASE PROTEIN"/>
    <property type="match status" value="1"/>
</dbReference>
<dbReference type="AlphaFoldDB" id="A0A250WVM1"/>
<evidence type="ECO:0000313" key="7">
    <source>
        <dbReference type="Proteomes" id="UP000232323"/>
    </source>
</evidence>
<evidence type="ECO:0000256" key="3">
    <source>
        <dbReference type="ARBA" id="ARBA00044768"/>
    </source>
</evidence>
<comment type="catalytic activity">
    <reaction evidence="4">
        <text>DNA(n) + a 2'-deoxyribonucleoside 5'-triphosphate = DNA(n+1) + diphosphate</text>
        <dbReference type="Rhea" id="RHEA:22508"/>
        <dbReference type="Rhea" id="RHEA-COMP:17339"/>
        <dbReference type="Rhea" id="RHEA-COMP:17340"/>
        <dbReference type="ChEBI" id="CHEBI:33019"/>
        <dbReference type="ChEBI" id="CHEBI:61560"/>
        <dbReference type="ChEBI" id="CHEBI:173112"/>
        <dbReference type="EC" id="2.7.7.7"/>
    </reaction>
    <physiologicalReaction direction="left-to-right" evidence="4">
        <dbReference type="Rhea" id="RHEA:22509"/>
    </physiologicalReaction>
</comment>
<dbReference type="OrthoDB" id="544503at2759"/>
<evidence type="ECO:0000256" key="4">
    <source>
        <dbReference type="ARBA" id="ARBA00047303"/>
    </source>
</evidence>
<evidence type="ECO:0000256" key="5">
    <source>
        <dbReference type="SAM" id="MobiDB-lite"/>
    </source>
</evidence>
<name>A0A250WVM1_9CHLO</name>
<feature type="compositionally biased region" description="Low complexity" evidence="5">
    <location>
        <begin position="11"/>
        <end position="20"/>
    </location>
</feature>
<feature type="region of interest" description="Disordered" evidence="5">
    <location>
        <begin position="1"/>
        <end position="20"/>
    </location>
</feature>